<dbReference type="Proteomes" id="UP000550260">
    <property type="component" value="Unassembled WGS sequence"/>
</dbReference>
<keyword evidence="5" id="KW-1185">Reference proteome</keyword>
<evidence type="ECO:0000313" key="6">
    <source>
        <dbReference type="Proteomes" id="UP000550260"/>
    </source>
</evidence>
<dbReference type="AlphaFoldDB" id="A0A2N3WL98"/>
<gene>
    <name evidence="4" type="ORF">ATK30_5537</name>
    <name evidence="3" type="ORF">H5411_17145</name>
</gene>
<evidence type="ECO:0000256" key="1">
    <source>
        <dbReference type="SAM" id="MobiDB-lite"/>
    </source>
</evidence>
<sequence>MSSATGEQPTGGGAGLLCPKCVSQMLPVNRFGVEIDQCTGCGGVFLDRGEMEQLATAEARFYAAAQPTPPSQPAPPQYAAPAQPYYPPPAYGERRHGGGFLGELFGQHEYRPQHGGHHGGHH</sequence>
<dbReference type="EMBL" id="JACJHR010000021">
    <property type="protein sequence ID" value="MBB2500849.1"/>
    <property type="molecule type" value="Genomic_DNA"/>
</dbReference>
<feature type="region of interest" description="Disordered" evidence="1">
    <location>
        <begin position="64"/>
        <end position="122"/>
    </location>
</feature>
<accession>A0A8E2B309</accession>
<accession>A0A2N3WL98</accession>
<evidence type="ECO:0000259" key="2">
    <source>
        <dbReference type="Pfam" id="PF13453"/>
    </source>
</evidence>
<dbReference type="RefSeq" id="WP_081655065.1">
    <property type="nucleotide sequence ID" value="NZ_JACJHR010000021.1"/>
</dbReference>
<organism evidence="4 5">
    <name type="scientific">Amycolatopsis echigonensis</name>
    <dbReference type="NCBI Taxonomy" id="2576905"/>
    <lineage>
        <taxon>Bacteria</taxon>
        <taxon>Bacillati</taxon>
        <taxon>Actinomycetota</taxon>
        <taxon>Actinomycetes</taxon>
        <taxon>Pseudonocardiales</taxon>
        <taxon>Pseudonocardiaceae</taxon>
        <taxon>Amycolatopsis</taxon>
    </lineage>
</organism>
<dbReference type="InterPro" id="IPR027392">
    <property type="entry name" value="TF_Znf"/>
</dbReference>
<evidence type="ECO:0000313" key="3">
    <source>
        <dbReference type="EMBL" id="MBB2500849.1"/>
    </source>
</evidence>
<dbReference type="EMBL" id="PJMY01000003">
    <property type="protein sequence ID" value="PKV94657.1"/>
    <property type="molecule type" value="Genomic_DNA"/>
</dbReference>
<evidence type="ECO:0000313" key="5">
    <source>
        <dbReference type="Proteomes" id="UP000233750"/>
    </source>
</evidence>
<proteinExistence type="predicted"/>
<reference evidence="3 6" key="2">
    <citation type="submission" date="2020-08" db="EMBL/GenBank/DDBJ databases">
        <title>Amycolatopsis echigonensis JCM 21831.</title>
        <authorList>
            <person name="Tedsree N."/>
            <person name="Kuncharoen N."/>
            <person name="Likhitwitayawuid K."/>
            <person name="Tanasupawat S."/>
        </authorList>
    </citation>
    <scope>NUCLEOTIDE SEQUENCE [LARGE SCALE GENOMIC DNA]</scope>
    <source>
        <strain evidence="3 6">JCM 21831</strain>
    </source>
</reference>
<evidence type="ECO:0000313" key="4">
    <source>
        <dbReference type="EMBL" id="PKV94657.1"/>
    </source>
</evidence>
<dbReference type="OrthoDB" id="9814037at2"/>
<feature type="domain" description="Transcription factor zinc-finger" evidence="2">
    <location>
        <begin position="18"/>
        <end position="55"/>
    </location>
</feature>
<reference evidence="4 5" key="1">
    <citation type="submission" date="2017-12" db="EMBL/GenBank/DDBJ databases">
        <title>Sequencing the genomes of 1000 Actinobacteria strains.</title>
        <authorList>
            <person name="Klenk H.-P."/>
        </authorList>
    </citation>
    <scope>NUCLEOTIDE SEQUENCE [LARGE SCALE GENOMIC DNA]</scope>
    <source>
        <strain evidence="4 5">DSM 45165</strain>
    </source>
</reference>
<dbReference type="Pfam" id="PF13453">
    <property type="entry name" value="Zn_ribbon_TFIIB"/>
    <property type="match status" value="1"/>
</dbReference>
<comment type="caution">
    <text evidence="4">The sequence shown here is derived from an EMBL/GenBank/DDBJ whole genome shotgun (WGS) entry which is preliminary data.</text>
</comment>
<name>A0A2N3WL98_9PSEU</name>
<dbReference type="Proteomes" id="UP000233750">
    <property type="component" value="Unassembled WGS sequence"/>
</dbReference>
<protein>
    <submittedName>
        <fullName evidence="3">Zf-TFIIB domain-containing protein</fullName>
    </submittedName>
</protein>
<feature type="compositionally biased region" description="Pro residues" evidence="1">
    <location>
        <begin position="67"/>
        <end position="90"/>
    </location>
</feature>